<reference evidence="1" key="1">
    <citation type="submission" date="2023-07" db="EMBL/GenBank/DDBJ databases">
        <title>Black Yeasts Isolated from many extreme environments.</title>
        <authorList>
            <person name="Coleine C."/>
            <person name="Stajich J.E."/>
            <person name="Selbmann L."/>
        </authorList>
    </citation>
    <scope>NUCLEOTIDE SEQUENCE</scope>
    <source>
        <strain evidence="1">CCFEE 5714</strain>
    </source>
</reference>
<sequence>MSALPTKSSSSPSDALSSAPPSSSPSAMDTTKDPAPTHHVRDWVSQAVVASFLAGGIAGAVSRTVVSPLERLKILLQVQSGGKSEYKLGIWKALQKIWREEGMKGMLAGNGTNCIRIVPYSAVQFGSYNIYKPLIFEPSPGAPLSPGRRLLCGALAGITSVTVTYPLDIVRTRLSIQSASFERLGVKGVSQKLPGMWQVMTGMYKNEGGILALYRGIIPTVAGVAPYVGLNFMIYESVRTYFTPDGQTNPSNVGKLMAGAISGGVAQTCTYPLDVLRRRFQINTMNGMGFQYKSIGHALQTIFAQEGFRGLYKGIAPNLLKVAPSMASSWLSFEMTRDFFVSLNPKNDEDEL</sequence>
<keyword evidence="2" id="KW-1185">Reference proteome</keyword>
<comment type="caution">
    <text evidence="1">The sequence shown here is derived from an EMBL/GenBank/DDBJ whole genome shotgun (WGS) entry which is preliminary data.</text>
</comment>
<accession>A0ACC3MSX5</accession>
<gene>
    <name evidence="1" type="ORF">LTR37_014692</name>
</gene>
<organism evidence="1 2">
    <name type="scientific">Vermiconidia calcicola</name>
    <dbReference type="NCBI Taxonomy" id="1690605"/>
    <lineage>
        <taxon>Eukaryota</taxon>
        <taxon>Fungi</taxon>
        <taxon>Dikarya</taxon>
        <taxon>Ascomycota</taxon>
        <taxon>Pezizomycotina</taxon>
        <taxon>Dothideomycetes</taxon>
        <taxon>Dothideomycetidae</taxon>
        <taxon>Mycosphaerellales</taxon>
        <taxon>Extremaceae</taxon>
        <taxon>Vermiconidia</taxon>
    </lineage>
</organism>
<proteinExistence type="predicted"/>
<dbReference type="Proteomes" id="UP001281147">
    <property type="component" value="Unassembled WGS sequence"/>
</dbReference>
<evidence type="ECO:0000313" key="2">
    <source>
        <dbReference type="Proteomes" id="UP001281147"/>
    </source>
</evidence>
<name>A0ACC3MSX5_9PEZI</name>
<protein>
    <submittedName>
        <fullName evidence="1">Uncharacterized protein</fullName>
    </submittedName>
</protein>
<dbReference type="EMBL" id="JAUTXU010000156">
    <property type="protein sequence ID" value="KAK3703081.1"/>
    <property type="molecule type" value="Genomic_DNA"/>
</dbReference>
<evidence type="ECO:0000313" key="1">
    <source>
        <dbReference type="EMBL" id="KAK3703081.1"/>
    </source>
</evidence>